<dbReference type="InterPro" id="IPR016024">
    <property type="entry name" value="ARM-type_fold"/>
</dbReference>
<dbReference type="GO" id="GO:0005829">
    <property type="term" value="C:cytosol"/>
    <property type="evidence" value="ECO:0007669"/>
    <property type="project" value="TreeGrafter"/>
</dbReference>
<name>A0A811JUQ6_9BILA</name>
<evidence type="ECO:0000313" key="7">
    <source>
        <dbReference type="EMBL" id="CAD5207187.1"/>
    </source>
</evidence>
<dbReference type="InterPro" id="IPR019442">
    <property type="entry name" value="THADA/TRM732_DUF2428"/>
</dbReference>
<evidence type="ECO:0000256" key="2">
    <source>
        <dbReference type="ARBA" id="ARBA00022694"/>
    </source>
</evidence>
<dbReference type="PANTHER" id="PTHR14387">
    <property type="entry name" value="THADA/DEATH RECEPTOR INTERACTING PROTEIN"/>
    <property type="match status" value="1"/>
</dbReference>
<evidence type="ECO:0000259" key="5">
    <source>
        <dbReference type="Pfam" id="PF25150"/>
    </source>
</evidence>
<dbReference type="EMBL" id="CAJFCW020000001">
    <property type="protein sequence ID" value="CAG9084686.1"/>
    <property type="molecule type" value="Genomic_DNA"/>
</dbReference>
<sequence>MEHSEGLEGVKEIEKGFKESWKTSCCPEHEIFIKDFVLNRLTALYPDEVNDTYLHCLKRCLYLLQVCGVGLSLDENKRVRDIIHGLVAHRNDYISHCGIECLEAYLEGHAKTCQACGGVDCLILKDVQVKFSRNDFREKLCGRIMVLLCTWSNEYEASEDFVERSYRNLENTEYRNAALNFLVADLTISEPRRQLHLKYIKRILNTCNDYRLLGRLLSILFKNNLLSTWFFEHKDDLIDENKIEPQILVAESMITFSVGNSLTWDQLIDERSVRLAIHHGNDVIRLLVLKLLSCHPRMSLPIKKLDLELIFDVIVVSMTIESPAIRDPVIDCLKKLFARMLHLLQLSHKASEGTVGFYKTFLHNLHDVCVASLNGSENFNRRFFAFHVLRELHSAAFDVKVNIVDEKDVFDEENEVKQGSNATEKKEKISSYNKTEVKRNISCYEQLELDVKVASDQFFDVMIRSLDDSYEKCQDMAAALLLRSYQYGDKARWNAIISQTLANSTVICAKTQHGVVYKMKVITECCSTSVIGIIIELGTKAKTMIKMLQQNLQLISAECPVHTILNAMSAVTSKCNMQEVKEAVDECIIKVCFDVMEMVNPVLHSISPEGMVLDEEEEDGDDDEEMNVPNQVLNQKMQSQRLLVACWRTIKAVSEIFANIVTRSPKHLLQNDWSKHLPLILNYFWNQLTECRHRGAFEMASECFKVFCVRMKELYVEDGHELNPKEWLEDILETLNTGKGIHRLVSTRRSAGLPHLVTAILAAFQPKGKQDKNEALDRTMKQLLKRDGKSSEIKVHSANVLKAIISNKIFKNQISKYIEQALALSIERLPSSSWNLRNAYSQLFAAITLRIFGPQNLNKLGTGMSAFEFFTTYQSLYPLFIDILIKFNPQKLDTVDRATAVAAFLCHIKPTKLSSSDKFSLISFMYPLHYIAFTAHSDHTRTFAVKCLRCLFEVDSLCEVMMDEYLNMLEIYDGLPYGWVASLNFLVHHLVKDTKQQRYIDLLGRKYTETVEICLSKNRIPDLTIYSITTVYYELKNKGFNINLDIFENSWKNGHLNRCLSSLDMFSNLLCHTETKGYPEALENKISKLRSMEKMDDSGDCQASSGVSIGRTVKSLDVEEGSQKTLNTITTKLLQGEDIWNQLDHVILDQKVVELALNSLRNLLLVNEEKVIKFLAIFLQDENRNVRQKASSILSAHLYPSLNLTLFPRVQYALLCLQYPDLEDFVKERMSVQFDTSLMVSPSSNEQRIFEECSQNTFCEPKLLSFEANVVKKYSLLLL</sequence>
<feature type="domain" description="DUF2428" evidence="4">
    <location>
        <begin position="588"/>
        <end position="835"/>
    </location>
</feature>
<keyword evidence="2" id="KW-0819">tRNA processing</keyword>
<dbReference type="InterPro" id="IPR056842">
    <property type="entry name" value="THADA-like_TPR_C"/>
</dbReference>
<dbReference type="Pfam" id="PF10350">
    <property type="entry name" value="DUF2428"/>
    <property type="match status" value="1"/>
</dbReference>
<evidence type="ECO:0000259" key="4">
    <source>
        <dbReference type="Pfam" id="PF10350"/>
    </source>
</evidence>
<evidence type="ECO:0000313" key="8">
    <source>
        <dbReference type="Proteomes" id="UP000614601"/>
    </source>
</evidence>
<dbReference type="Proteomes" id="UP000783686">
    <property type="component" value="Unassembled WGS sequence"/>
</dbReference>
<comment type="caution">
    <text evidence="7">The sequence shown here is derived from an EMBL/GenBank/DDBJ whole genome shotgun (WGS) entry which is preliminary data.</text>
</comment>
<dbReference type="OrthoDB" id="73997at2759"/>
<protein>
    <recommendedName>
        <fullName evidence="3">tRNA (32-2'-O)-methyltransferase regulator THADA</fullName>
    </recommendedName>
</protein>
<gene>
    <name evidence="7" type="ORF">BOKJ2_LOCUS1871</name>
</gene>
<evidence type="ECO:0000256" key="3">
    <source>
        <dbReference type="ARBA" id="ARBA00035698"/>
    </source>
</evidence>
<dbReference type="EMBL" id="CAJFDH010000001">
    <property type="protein sequence ID" value="CAD5207187.1"/>
    <property type="molecule type" value="Genomic_DNA"/>
</dbReference>
<dbReference type="PANTHER" id="PTHR14387:SF7">
    <property type="entry name" value="THYROID ADENOMA-ASSOCIATED PROTEIN"/>
    <property type="match status" value="1"/>
</dbReference>
<organism evidence="7 8">
    <name type="scientific">Bursaphelenchus okinawaensis</name>
    <dbReference type="NCBI Taxonomy" id="465554"/>
    <lineage>
        <taxon>Eukaryota</taxon>
        <taxon>Metazoa</taxon>
        <taxon>Ecdysozoa</taxon>
        <taxon>Nematoda</taxon>
        <taxon>Chromadorea</taxon>
        <taxon>Rhabditida</taxon>
        <taxon>Tylenchina</taxon>
        <taxon>Tylenchomorpha</taxon>
        <taxon>Aphelenchoidea</taxon>
        <taxon>Aphelenchoididae</taxon>
        <taxon>Bursaphelenchus</taxon>
    </lineage>
</organism>
<dbReference type="SUPFAM" id="SSF48371">
    <property type="entry name" value="ARM repeat"/>
    <property type="match status" value="1"/>
</dbReference>
<evidence type="ECO:0000259" key="6">
    <source>
        <dbReference type="Pfam" id="PF25151"/>
    </source>
</evidence>
<keyword evidence="8" id="KW-1185">Reference proteome</keyword>
<dbReference type="GO" id="GO:0030488">
    <property type="term" value="P:tRNA methylation"/>
    <property type="evidence" value="ECO:0007669"/>
    <property type="project" value="TreeGrafter"/>
</dbReference>
<reference evidence="7" key="1">
    <citation type="submission" date="2020-09" db="EMBL/GenBank/DDBJ databases">
        <authorList>
            <person name="Kikuchi T."/>
        </authorList>
    </citation>
    <scope>NUCLEOTIDE SEQUENCE</scope>
    <source>
        <strain evidence="7">SH1</strain>
    </source>
</reference>
<dbReference type="Pfam" id="PF25150">
    <property type="entry name" value="TPR_Trm732"/>
    <property type="match status" value="1"/>
</dbReference>
<dbReference type="Proteomes" id="UP000614601">
    <property type="component" value="Unassembled WGS sequence"/>
</dbReference>
<dbReference type="Pfam" id="PF25151">
    <property type="entry name" value="TPR_Trm732_C"/>
    <property type="match status" value="1"/>
</dbReference>
<comment type="similarity">
    <text evidence="1">Belongs to the THADA family.</text>
</comment>
<dbReference type="AlphaFoldDB" id="A0A811JUQ6"/>
<accession>A0A811JUQ6</accession>
<feature type="domain" description="tRNA (32-2'-O)-methyltransferase regulator THADA-like C-terminal TPR repeats region" evidence="6">
    <location>
        <begin position="837"/>
        <end position="964"/>
    </location>
</feature>
<proteinExistence type="inferred from homology"/>
<feature type="domain" description="tRNA (32-2'-O)-methyltransferase regulator THADA-like TPR repeats region" evidence="5">
    <location>
        <begin position="248"/>
        <end position="402"/>
    </location>
</feature>
<evidence type="ECO:0000256" key="1">
    <source>
        <dbReference type="ARBA" id="ARBA00010409"/>
    </source>
</evidence>
<dbReference type="InterPro" id="IPR056843">
    <property type="entry name" value="THADA-like_TPR"/>
</dbReference>
<dbReference type="InterPro" id="IPR051954">
    <property type="entry name" value="tRNA_methyltransferase_THADA"/>
</dbReference>